<dbReference type="EMBL" id="PDCK01000045">
    <property type="protein sequence ID" value="PRQ19878.1"/>
    <property type="molecule type" value="Genomic_DNA"/>
</dbReference>
<reference evidence="1 2" key="1">
    <citation type="journal article" date="2018" name="Nat. Genet.">
        <title>The Rosa genome provides new insights in the design of modern roses.</title>
        <authorList>
            <person name="Bendahmane M."/>
        </authorList>
    </citation>
    <scope>NUCLEOTIDE SEQUENCE [LARGE SCALE GENOMIC DNA]</scope>
    <source>
        <strain evidence="2">cv. Old Blush</strain>
    </source>
</reference>
<proteinExistence type="predicted"/>
<comment type="caution">
    <text evidence="1">The sequence shown here is derived from an EMBL/GenBank/DDBJ whole genome shotgun (WGS) entry which is preliminary data.</text>
</comment>
<organism evidence="1 2">
    <name type="scientific">Rosa chinensis</name>
    <name type="common">China rose</name>
    <dbReference type="NCBI Taxonomy" id="74649"/>
    <lineage>
        <taxon>Eukaryota</taxon>
        <taxon>Viridiplantae</taxon>
        <taxon>Streptophyta</taxon>
        <taxon>Embryophyta</taxon>
        <taxon>Tracheophyta</taxon>
        <taxon>Spermatophyta</taxon>
        <taxon>Magnoliopsida</taxon>
        <taxon>eudicotyledons</taxon>
        <taxon>Gunneridae</taxon>
        <taxon>Pentapetalae</taxon>
        <taxon>rosids</taxon>
        <taxon>fabids</taxon>
        <taxon>Rosales</taxon>
        <taxon>Rosaceae</taxon>
        <taxon>Rosoideae</taxon>
        <taxon>Rosoideae incertae sedis</taxon>
        <taxon>Rosa</taxon>
    </lineage>
</organism>
<dbReference type="AlphaFoldDB" id="A0A2P6PD73"/>
<name>A0A2P6PD73_ROSCH</name>
<gene>
    <name evidence="1" type="ORF">RchiOBHm_Chr7g0222131</name>
</gene>
<sequence length="91" mass="10281">MMMRKKMTIGLQSQAVAKPLIGSVIYQRGSSHQVEGFREEQEAAPNPLYNRAEKADCSYYLNASIHCRCVARFLQDCEEMSAQHSVVQAQD</sequence>
<dbReference type="Proteomes" id="UP000238479">
    <property type="component" value="Chromosome 7"/>
</dbReference>
<keyword evidence="2" id="KW-1185">Reference proteome</keyword>
<dbReference type="Gramene" id="PRQ19878">
    <property type="protein sequence ID" value="PRQ19878"/>
    <property type="gene ID" value="RchiOBHm_Chr7g0222131"/>
</dbReference>
<evidence type="ECO:0000313" key="2">
    <source>
        <dbReference type="Proteomes" id="UP000238479"/>
    </source>
</evidence>
<accession>A0A2P6PD73</accession>
<protein>
    <submittedName>
        <fullName evidence="1">Uncharacterized protein</fullName>
    </submittedName>
</protein>
<evidence type="ECO:0000313" key="1">
    <source>
        <dbReference type="EMBL" id="PRQ19878.1"/>
    </source>
</evidence>